<sequence>MADEAQDDGLASQQPLDFDAVKAQEHALLGLGAETAADARATRGAGLALSGGGIRSATFGLGVLQALAARGLLSQFDYLSTVSGGGYIGAWLSAWIHRAGLEQVQARLGGVGSGGGAAPHTPEPEQVSWLRRYSNYLTPRVGLFSVDSLTLITIWTRNVTLSLIIVLAFFAVLLLLPRLALLYVTGVIDTPPVALGYLAGLMGAGVFPAVLVANMVELERPPGVARFRLGTTPVVWWTVLLPGVLAALSGSFWLFGPDQSDRAATRAVALWSAALLLLVGLGWLLCKLYHALHYAPVAARARGVRAALLESAVFLPSGAAGIGAGMGVLAMVHDRAGWETGPAHAAAVLTFGPALFLLVFGAGGSIFVGLVGRNYFERSREWWSRMNAWFLIIGTAWLTLNGCAFYLPALTQWAYGYAGPWLRGVVGAGWVASIIGLLLAPRQGNGDPRRYPRLLTIAKLAAALFLLGFVAVAASLTDLLLISAGRLTRAAVPLPSGVAELDWRVLGPRGELSQHIDMAGTMPGLGAYVTARLDDLHGLLQAQAGPLPFLWLAFGCAAAVLLVFGLRVDVNKFSLHNMYKTRLIRCYLGASNPHRRAQPFTGFDDGDDIALSSLASGGAVQRPLHIINTTLNLSQGKNLAWQERKAASFTLTALYSGFALGHTQGVSSEQNAKARLVRPDQALAGGDDVLAGYRPTRQYAASNGETREFTLGMAAATSGAAASPNMGAATSPALAFLMTLLNVRIGRWSPNPARQQWMRASPRFGLLCLLQELFGYSNDESSFVYLSDGGHFDNTGIYELVRRRCRLIVLVDASEDGRRGFDDLGRAIRQCRIDFGVEIRIDLAALRADAPGLPACGHARGEILYGSGAAAGELLYIKPTLCAARREPVDVLNYSSNHPSFPHQSPADQFFDESQFESYRQLGLHIAGACLDQHAHLLANAGGGR</sequence>
<evidence type="ECO:0000313" key="4">
    <source>
        <dbReference type="EMBL" id="MBA5638791.1"/>
    </source>
</evidence>
<dbReference type="RefSeq" id="WP_182164688.1">
    <property type="nucleotide sequence ID" value="NZ_JACEZT010000011.1"/>
</dbReference>
<evidence type="ECO:0000313" key="5">
    <source>
        <dbReference type="Proteomes" id="UP000534388"/>
    </source>
</evidence>
<accession>A0A7W2EUG0</accession>
<keyword evidence="2" id="KW-0472">Membrane</keyword>
<dbReference type="Proteomes" id="UP000534388">
    <property type="component" value="Unassembled WGS sequence"/>
</dbReference>
<dbReference type="GO" id="GO:0046475">
    <property type="term" value="P:glycerophospholipid catabolic process"/>
    <property type="evidence" value="ECO:0007669"/>
    <property type="project" value="TreeGrafter"/>
</dbReference>
<dbReference type="PANTHER" id="PTHR10728">
    <property type="entry name" value="CYTOSOLIC PHOSPHOLIPASE A2"/>
    <property type="match status" value="1"/>
</dbReference>
<keyword evidence="2" id="KW-0812">Transmembrane</keyword>
<feature type="transmembrane region" description="Helical" evidence="2">
    <location>
        <begin position="351"/>
        <end position="376"/>
    </location>
</feature>
<proteinExistence type="predicted"/>
<feature type="transmembrane region" description="Helical" evidence="2">
    <location>
        <begin position="388"/>
        <end position="409"/>
    </location>
</feature>
<dbReference type="Pfam" id="PF01734">
    <property type="entry name" value="Patatin"/>
    <property type="match status" value="1"/>
</dbReference>
<feature type="transmembrane region" description="Helical" evidence="2">
    <location>
        <begin position="268"/>
        <end position="286"/>
    </location>
</feature>
<dbReference type="EMBL" id="JACEZT010000011">
    <property type="protein sequence ID" value="MBA5638791.1"/>
    <property type="molecule type" value="Genomic_DNA"/>
</dbReference>
<feature type="transmembrane region" description="Helical" evidence="2">
    <location>
        <begin position="421"/>
        <end position="440"/>
    </location>
</feature>
<feature type="transmembrane region" description="Helical" evidence="2">
    <location>
        <begin position="234"/>
        <end position="256"/>
    </location>
</feature>
<dbReference type="GO" id="GO:0004623">
    <property type="term" value="F:phospholipase A2 activity"/>
    <property type="evidence" value="ECO:0007669"/>
    <property type="project" value="TreeGrafter"/>
</dbReference>
<dbReference type="PANTHER" id="PTHR10728:SF40">
    <property type="entry name" value="PATATIN FAMILY PROTEIN"/>
    <property type="match status" value="1"/>
</dbReference>
<keyword evidence="1" id="KW-0443">Lipid metabolism</keyword>
<dbReference type="SUPFAM" id="SSF52151">
    <property type="entry name" value="FabD/lysophospholipase-like"/>
    <property type="match status" value="1"/>
</dbReference>
<gene>
    <name evidence="4" type="ORF">H3H37_17165</name>
</gene>
<dbReference type="Gene3D" id="3.40.1090.10">
    <property type="entry name" value="Cytosolic phospholipase A2 catalytic domain"/>
    <property type="match status" value="2"/>
</dbReference>
<evidence type="ECO:0000256" key="2">
    <source>
        <dbReference type="SAM" id="Phobius"/>
    </source>
</evidence>
<feature type="transmembrane region" description="Helical" evidence="2">
    <location>
        <begin position="159"/>
        <end position="181"/>
    </location>
</feature>
<feature type="transmembrane region" description="Helical" evidence="2">
    <location>
        <begin position="549"/>
        <end position="570"/>
    </location>
</feature>
<keyword evidence="5" id="KW-1185">Reference proteome</keyword>
<feature type="domain" description="PNPLA" evidence="3">
    <location>
        <begin position="47"/>
        <end position="102"/>
    </location>
</feature>
<name>A0A7W2EUG0_9BURK</name>
<feature type="transmembrane region" description="Helical" evidence="2">
    <location>
        <begin position="193"/>
        <end position="213"/>
    </location>
</feature>
<dbReference type="InterPro" id="IPR016035">
    <property type="entry name" value="Acyl_Trfase/lysoPLipase"/>
</dbReference>
<protein>
    <submittedName>
        <fullName evidence="4">Patatin-like phospholipase family protein</fullName>
    </submittedName>
</protein>
<dbReference type="AlphaFoldDB" id="A0A7W2EUG0"/>
<feature type="transmembrane region" description="Helical" evidence="2">
    <location>
        <begin position="460"/>
        <end position="484"/>
    </location>
</feature>
<organism evidence="4 5">
    <name type="scientific">Rugamonas brunnea</name>
    <dbReference type="NCBI Taxonomy" id="2758569"/>
    <lineage>
        <taxon>Bacteria</taxon>
        <taxon>Pseudomonadati</taxon>
        <taxon>Pseudomonadota</taxon>
        <taxon>Betaproteobacteria</taxon>
        <taxon>Burkholderiales</taxon>
        <taxon>Oxalobacteraceae</taxon>
        <taxon>Telluria group</taxon>
        <taxon>Rugamonas</taxon>
    </lineage>
</organism>
<dbReference type="InterPro" id="IPR002641">
    <property type="entry name" value="PNPLA_dom"/>
</dbReference>
<comment type="caution">
    <text evidence="4">The sequence shown here is derived from an EMBL/GenBank/DDBJ whole genome shotgun (WGS) entry which is preliminary data.</text>
</comment>
<keyword evidence="2" id="KW-1133">Transmembrane helix</keyword>
<dbReference type="GO" id="GO:0005829">
    <property type="term" value="C:cytosol"/>
    <property type="evidence" value="ECO:0007669"/>
    <property type="project" value="TreeGrafter"/>
</dbReference>
<feature type="transmembrane region" description="Helical" evidence="2">
    <location>
        <begin position="307"/>
        <end position="331"/>
    </location>
</feature>
<evidence type="ECO:0000259" key="3">
    <source>
        <dbReference type="Pfam" id="PF01734"/>
    </source>
</evidence>
<reference evidence="4 5" key="1">
    <citation type="submission" date="2020-07" db="EMBL/GenBank/DDBJ databases">
        <title>Novel species isolated from subtropical streams in China.</title>
        <authorList>
            <person name="Lu H."/>
        </authorList>
    </citation>
    <scope>NUCLEOTIDE SEQUENCE [LARGE SCALE GENOMIC DNA]</scope>
    <source>
        <strain evidence="4 5">LX20W</strain>
    </source>
</reference>
<evidence type="ECO:0000256" key="1">
    <source>
        <dbReference type="ARBA" id="ARBA00023098"/>
    </source>
</evidence>